<dbReference type="InterPro" id="IPR006047">
    <property type="entry name" value="GH13_cat_dom"/>
</dbReference>
<proteinExistence type="predicted"/>
<keyword evidence="3" id="KW-1185">Reference proteome</keyword>
<protein>
    <recommendedName>
        <fullName evidence="1">Glycosyl hydrolase family 13 catalytic domain-containing protein</fullName>
    </recommendedName>
</protein>
<evidence type="ECO:0000259" key="1">
    <source>
        <dbReference type="SMART" id="SM00642"/>
    </source>
</evidence>
<name>A0ABR2HWF5_9EUKA</name>
<comment type="caution">
    <text evidence="2">The sequence shown here is derived from an EMBL/GenBank/DDBJ whole genome shotgun (WGS) entry which is preliminary data.</text>
</comment>
<dbReference type="Proteomes" id="UP001470230">
    <property type="component" value="Unassembled WGS sequence"/>
</dbReference>
<evidence type="ECO:0000313" key="2">
    <source>
        <dbReference type="EMBL" id="KAK8853965.1"/>
    </source>
</evidence>
<evidence type="ECO:0000313" key="3">
    <source>
        <dbReference type="Proteomes" id="UP001470230"/>
    </source>
</evidence>
<reference evidence="2 3" key="1">
    <citation type="submission" date="2024-04" db="EMBL/GenBank/DDBJ databases">
        <title>Tritrichomonas musculus Genome.</title>
        <authorList>
            <person name="Alves-Ferreira E."/>
            <person name="Grigg M."/>
            <person name="Lorenzi H."/>
            <person name="Galac M."/>
        </authorList>
    </citation>
    <scope>NUCLEOTIDE SEQUENCE [LARGE SCALE GENOMIC DNA]</scope>
    <source>
        <strain evidence="2 3">EAF2021</strain>
    </source>
</reference>
<feature type="domain" description="Glycosyl hydrolase family 13 catalytic" evidence="1">
    <location>
        <begin position="76"/>
        <end position="391"/>
    </location>
</feature>
<dbReference type="PANTHER" id="PTHR47786:SF2">
    <property type="entry name" value="GLYCOSYL HYDROLASE FAMILY 13 CATALYTIC DOMAIN-CONTAINING PROTEIN"/>
    <property type="match status" value="1"/>
</dbReference>
<accession>A0ABR2HWF5</accession>
<dbReference type="EMBL" id="JAPFFF010000021">
    <property type="protein sequence ID" value="KAK8853965.1"/>
    <property type="molecule type" value="Genomic_DNA"/>
</dbReference>
<gene>
    <name evidence="2" type="ORF">M9Y10_016514</name>
</gene>
<dbReference type="SUPFAM" id="SSF51445">
    <property type="entry name" value="(Trans)glycosidases"/>
    <property type="match status" value="1"/>
</dbReference>
<dbReference type="InterPro" id="IPR017853">
    <property type="entry name" value="GH"/>
</dbReference>
<sequence length="507" mass="59646">MSNPILLEISTRPFLQILSEKYSRPINKIIDIPESVFDEWKQMGFEWIWMMGIWELGQYGLNLDRTSPKKKSDYDQLLPDWTSDDVIGSPYSIVSYTINPELGKEEDIAWLRKQLNLRGMKLMLDFVPNHTAIDSIELTKEKKRDFYIHFPDNMSLSEAHMTEEQFNQKYGPNKIAYGCASTNWKPLNETEAETVNLSLKPWIDVAQLNYMNPELRKSRIEILLKIASQSDGIRCDVADIIFNRFFWKKWQFELENTGYKLLKTEFWEDAISQVKSRFNNCVFLAEANYDYNESFKKCGFDYVYERLIIREIEKKDSVNLSQIKKVINDPDVGRYAHTIENHDEKRSIETCSNNPLKEHSTAVLSLTLPGIHFVNQDQWCGYKREIGVQLRRAVKEKPNEEFVTFYRKLFDILKSDVLKNGKFSVNDEKCFSHQSDILSWKYQLDGNFVAVFVNFSDSPIDVTYNFSDVDKNINEVADLFNDKMIKLDKPNEFNLHLDQYNYILIKY</sequence>
<dbReference type="PANTHER" id="PTHR47786">
    <property type="entry name" value="ALPHA-1,4-GLUCAN:MALTOSE-1-PHOSPHATE MALTOSYLTRANSFERASE"/>
    <property type="match status" value="1"/>
</dbReference>
<dbReference type="Gene3D" id="3.20.20.80">
    <property type="entry name" value="Glycosidases"/>
    <property type="match status" value="1"/>
</dbReference>
<organism evidence="2 3">
    <name type="scientific">Tritrichomonas musculus</name>
    <dbReference type="NCBI Taxonomy" id="1915356"/>
    <lineage>
        <taxon>Eukaryota</taxon>
        <taxon>Metamonada</taxon>
        <taxon>Parabasalia</taxon>
        <taxon>Tritrichomonadida</taxon>
        <taxon>Tritrichomonadidae</taxon>
        <taxon>Tritrichomonas</taxon>
    </lineage>
</organism>
<dbReference type="SMART" id="SM00642">
    <property type="entry name" value="Aamy"/>
    <property type="match status" value="1"/>
</dbReference>
<dbReference type="Pfam" id="PF00128">
    <property type="entry name" value="Alpha-amylase"/>
    <property type="match status" value="1"/>
</dbReference>